<dbReference type="RefSeq" id="WP_373292117.1">
    <property type="nucleotide sequence ID" value="NZ_BMQL01000029.1"/>
</dbReference>
<dbReference type="InterPro" id="IPR003442">
    <property type="entry name" value="T6A_TsaE"/>
</dbReference>
<evidence type="ECO:0000256" key="9">
    <source>
        <dbReference type="ARBA" id="ARBA00022842"/>
    </source>
</evidence>
<dbReference type="PANTHER" id="PTHR33540">
    <property type="entry name" value="TRNA THREONYLCARBAMOYLADENOSINE BIOSYNTHESIS PROTEIN TSAE"/>
    <property type="match status" value="1"/>
</dbReference>
<comment type="subcellular location">
    <subcellularLocation>
        <location evidence="1">Cytoplasm</location>
    </subcellularLocation>
</comment>
<keyword evidence="12" id="KW-1185">Reference proteome</keyword>
<evidence type="ECO:0000256" key="4">
    <source>
        <dbReference type="ARBA" id="ARBA00022490"/>
    </source>
</evidence>
<dbReference type="PANTHER" id="PTHR33540:SF2">
    <property type="entry name" value="TRNA THREONYLCARBAMOYLADENOSINE BIOSYNTHESIS PROTEIN TSAE"/>
    <property type="match status" value="1"/>
</dbReference>
<keyword evidence="7" id="KW-0547">Nucleotide-binding</keyword>
<protein>
    <recommendedName>
        <fullName evidence="3">tRNA threonylcarbamoyladenosine biosynthesis protein TsaE</fullName>
    </recommendedName>
    <alternativeName>
        <fullName evidence="10">t(6)A37 threonylcarbamoyladenosine biosynthesis protein TsaE</fullName>
    </alternativeName>
</protein>
<evidence type="ECO:0000256" key="8">
    <source>
        <dbReference type="ARBA" id="ARBA00022840"/>
    </source>
</evidence>
<comment type="similarity">
    <text evidence="2">Belongs to the TsaE family.</text>
</comment>
<keyword evidence="9" id="KW-0460">Magnesium</keyword>
<dbReference type="SUPFAM" id="SSF52540">
    <property type="entry name" value="P-loop containing nucleoside triphosphate hydrolases"/>
    <property type="match status" value="1"/>
</dbReference>
<organism evidence="11 12">
    <name type="scientific">Deinococcus ruber</name>
    <dbReference type="NCBI Taxonomy" id="1848197"/>
    <lineage>
        <taxon>Bacteria</taxon>
        <taxon>Thermotogati</taxon>
        <taxon>Deinococcota</taxon>
        <taxon>Deinococci</taxon>
        <taxon>Deinococcales</taxon>
        <taxon>Deinococcaceae</taxon>
        <taxon>Deinococcus</taxon>
    </lineage>
</organism>
<dbReference type="InterPro" id="IPR027417">
    <property type="entry name" value="P-loop_NTPase"/>
</dbReference>
<reference evidence="11" key="2">
    <citation type="submission" date="2020-09" db="EMBL/GenBank/DDBJ databases">
        <authorList>
            <person name="Sun Q."/>
            <person name="Ohkuma M."/>
        </authorList>
    </citation>
    <scope>NUCLEOTIDE SEQUENCE</scope>
    <source>
        <strain evidence="11">JCM 31311</strain>
    </source>
</reference>
<dbReference type="GO" id="GO:0005737">
    <property type="term" value="C:cytoplasm"/>
    <property type="evidence" value="ECO:0007669"/>
    <property type="project" value="UniProtKB-SubCell"/>
</dbReference>
<dbReference type="Pfam" id="PF02367">
    <property type="entry name" value="TsaE"/>
    <property type="match status" value="1"/>
</dbReference>
<dbReference type="GO" id="GO:0005524">
    <property type="term" value="F:ATP binding"/>
    <property type="evidence" value="ECO:0007669"/>
    <property type="project" value="UniProtKB-KW"/>
</dbReference>
<evidence type="ECO:0000256" key="10">
    <source>
        <dbReference type="ARBA" id="ARBA00032441"/>
    </source>
</evidence>
<comment type="caution">
    <text evidence="11">The sequence shown here is derived from an EMBL/GenBank/DDBJ whole genome shotgun (WGS) entry which is preliminary data.</text>
</comment>
<keyword evidence="4" id="KW-0963">Cytoplasm</keyword>
<dbReference type="Gene3D" id="3.40.50.300">
    <property type="entry name" value="P-loop containing nucleotide triphosphate hydrolases"/>
    <property type="match status" value="1"/>
</dbReference>
<evidence type="ECO:0000256" key="3">
    <source>
        <dbReference type="ARBA" id="ARBA00019010"/>
    </source>
</evidence>
<evidence type="ECO:0000256" key="7">
    <source>
        <dbReference type="ARBA" id="ARBA00022741"/>
    </source>
</evidence>
<keyword evidence="8" id="KW-0067">ATP-binding</keyword>
<evidence type="ECO:0000256" key="1">
    <source>
        <dbReference type="ARBA" id="ARBA00004496"/>
    </source>
</evidence>
<gene>
    <name evidence="11" type="ORF">GCM10008957_38510</name>
</gene>
<reference evidence="11" key="1">
    <citation type="journal article" date="2014" name="Int. J. Syst. Evol. Microbiol.">
        <title>Complete genome sequence of Corynebacterium casei LMG S-19264T (=DSM 44701T), isolated from a smear-ripened cheese.</title>
        <authorList>
            <consortium name="US DOE Joint Genome Institute (JGI-PGF)"/>
            <person name="Walter F."/>
            <person name="Albersmeier A."/>
            <person name="Kalinowski J."/>
            <person name="Ruckert C."/>
        </authorList>
    </citation>
    <scope>NUCLEOTIDE SEQUENCE</scope>
    <source>
        <strain evidence="11">JCM 31311</strain>
    </source>
</reference>
<evidence type="ECO:0000256" key="5">
    <source>
        <dbReference type="ARBA" id="ARBA00022694"/>
    </source>
</evidence>
<dbReference type="GO" id="GO:0046872">
    <property type="term" value="F:metal ion binding"/>
    <property type="evidence" value="ECO:0007669"/>
    <property type="project" value="UniProtKB-KW"/>
</dbReference>
<dbReference type="AlphaFoldDB" id="A0A918FB13"/>
<dbReference type="Proteomes" id="UP000603865">
    <property type="component" value="Unassembled WGS sequence"/>
</dbReference>
<proteinExistence type="inferred from homology"/>
<dbReference type="EMBL" id="BMQL01000029">
    <property type="protein sequence ID" value="GGR22764.1"/>
    <property type="molecule type" value="Genomic_DNA"/>
</dbReference>
<sequence length="150" mass="16842">MSELDAVGLARGQRLLLSGEEEQRALGQRLATLLPAGTLLFLEGDLGAGKTTLVQGLLRGLDFAGQVSSPTYALMHEYPTPHGRVLHVDAYRVRHVQELFEMELERLTEESYLSVIEWGELLYDEFPAAPILHLGHLDGQPDIRQIERRR</sequence>
<evidence type="ECO:0000313" key="11">
    <source>
        <dbReference type="EMBL" id="GGR22764.1"/>
    </source>
</evidence>
<accession>A0A918FB13</accession>
<keyword evidence="5" id="KW-0819">tRNA processing</keyword>
<keyword evidence="6" id="KW-0479">Metal-binding</keyword>
<evidence type="ECO:0000256" key="2">
    <source>
        <dbReference type="ARBA" id="ARBA00007599"/>
    </source>
</evidence>
<dbReference type="NCBIfam" id="TIGR00150">
    <property type="entry name" value="T6A_YjeE"/>
    <property type="match status" value="1"/>
</dbReference>
<name>A0A918FB13_9DEIO</name>
<evidence type="ECO:0000256" key="6">
    <source>
        <dbReference type="ARBA" id="ARBA00022723"/>
    </source>
</evidence>
<dbReference type="GO" id="GO:0002949">
    <property type="term" value="P:tRNA threonylcarbamoyladenosine modification"/>
    <property type="evidence" value="ECO:0007669"/>
    <property type="project" value="InterPro"/>
</dbReference>
<evidence type="ECO:0000313" key="12">
    <source>
        <dbReference type="Proteomes" id="UP000603865"/>
    </source>
</evidence>